<gene>
    <name evidence="8" type="primary">106057288</name>
</gene>
<dbReference type="PANTHER" id="PTHR31954:SF1">
    <property type="entry name" value="CILIA- AND FLAGELLA-ASSOCIATED PROTEIN 157"/>
    <property type="match status" value="1"/>
</dbReference>
<keyword evidence="5" id="KW-0969">Cilium</keyword>
<organism evidence="8 9">
    <name type="scientific">Biomphalaria glabrata</name>
    <name type="common">Bloodfluke planorb</name>
    <name type="synonym">Freshwater snail</name>
    <dbReference type="NCBI Taxonomy" id="6526"/>
    <lineage>
        <taxon>Eukaryota</taxon>
        <taxon>Metazoa</taxon>
        <taxon>Spiralia</taxon>
        <taxon>Lophotrochozoa</taxon>
        <taxon>Mollusca</taxon>
        <taxon>Gastropoda</taxon>
        <taxon>Heterobranchia</taxon>
        <taxon>Euthyneura</taxon>
        <taxon>Panpulmonata</taxon>
        <taxon>Hygrophila</taxon>
        <taxon>Lymnaeoidea</taxon>
        <taxon>Planorbidae</taxon>
        <taxon>Biomphalaria</taxon>
    </lineage>
</organism>
<feature type="coiled-coil region" evidence="7">
    <location>
        <begin position="103"/>
        <end position="130"/>
    </location>
</feature>
<dbReference type="VEuPathDB" id="VectorBase:BGLB040057"/>
<protein>
    <recommendedName>
        <fullName evidence="3">Cilia- and flagella-associated protein 157</fullName>
    </recommendedName>
</protein>
<evidence type="ECO:0000256" key="5">
    <source>
        <dbReference type="ARBA" id="ARBA00023069"/>
    </source>
</evidence>
<dbReference type="GO" id="GO:0008017">
    <property type="term" value="F:microtubule binding"/>
    <property type="evidence" value="ECO:0007669"/>
    <property type="project" value="TreeGrafter"/>
</dbReference>
<evidence type="ECO:0000313" key="8">
    <source>
        <dbReference type="EnsemblMetazoa" id="BGLB040057-PA"/>
    </source>
</evidence>
<dbReference type="AlphaFoldDB" id="A0A2C9M9N7"/>
<dbReference type="Proteomes" id="UP000076420">
    <property type="component" value="Unassembled WGS sequence"/>
</dbReference>
<dbReference type="PANTHER" id="PTHR31954">
    <property type="entry name" value="CILIA- AND FLAGELLA-ASSOCIATED PROTEIN 157"/>
    <property type="match status" value="1"/>
</dbReference>
<dbReference type="VEuPathDB" id="VectorBase:BGLAX_026780"/>
<evidence type="ECO:0000313" key="9">
    <source>
        <dbReference type="Proteomes" id="UP000076420"/>
    </source>
</evidence>
<comment type="subcellular location">
    <subcellularLocation>
        <location evidence="1">Cell projection</location>
        <location evidence="1">Cilium</location>
    </subcellularLocation>
</comment>
<dbReference type="KEGG" id="bgt:106057288"/>
<proteinExistence type="inferred from homology"/>
<sequence>MTPSLSYQKLLDDNAVKESLNHDKIHQSIANKNDLITFFKEELQRRVDAYNDLQDKYSTCQQLLDTEQHLNRERISQMRREATDNQAQLLGENMKLISKLASVEDFLAQKHFLEKRLAEAESELSHIRNKYTEDIVNLEKDYVIYKQ</sequence>
<keyword evidence="6" id="KW-0966">Cell projection</keyword>
<evidence type="ECO:0000256" key="3">
    <source>
        <dbReference type="ARBA" id="ARBA00014087"/>
    </source>
</evidence>
<comment type="similarity">
    <text evidence="2">Belongs to the CFAP157 family.</text>
</comment>
<dbReference type="STRING" id="6526.A0A2C9M9N7"/>
<evidence type="ECO:0000256" key="2">
    <source>
        <dbReference type="ARBA" id="ARBA00010841"/>
    </source>
</evidence>
<dbReference type="GO" id="GO:0036064">
    <property type="term" value="C:ciliary basal body"/>
    <property type="evidence" value="ECO:0007669"/>
    <property type="project" value="TreeGrafter"/>
</dbReference>
<dbReference type="EnsemblMetazoa" id="BGLB040057-RA">
    <property type="protein sequence ID" value="BGLB040057-PA"/>
    <property type="gene ID" value="BGLB040057"/>
</dbReference>
<evidence type="ECO:0000256" key="7">
    <source>
        <dbReference type="SAM" id="Coils"/>
    </source>
</evidence>
<name>A0A2C9M9N7_BIOGL</name>
<evidence type="ECO:0000256" key="4">
    <source>
        <dbReference type="ARBA" id="ARBA00023054"/>
    </source>
</evidence>
<evidence type="ECO:0000256" key="6">
    <source>
        <dbReference type="ARBA" id="ARBA00023273"/>
    </source>
</evidence>
<reference evidence="8" key="1">
    <citation type="submission" date="2020-05" db="UniProtKB">
        <authorList>
            <consortium name="EnsemblMetazoa"/>
        </authorList>
    </citation>
    <scope>IDENTIFICATION</scope>
    <source>
        <strain evidence="8">BB02</strain>
    </source>
</reference>
<accession>A0A2C9M9N7</accession>
<keyword evidence="4 7" id="KW-0175">Coiled coil</keyword>
<dbReference type="InterPro" id="IPR038844">
    <property type="entry name" value="CFAP157"/>
</dbReference>
<evidence type="ECO:0000256" key="1">
    <source>
        <dbReference type="ARBA" id="ARBA00004138"/>
    </source>
</evidence>